<feature type="region of interest" description="Disordered" evidence="1">
    <location>
        <begin position="348"/>
        <end position="522"/>
    </location>
</feature>
<feature type="compositionally biased region" description="Basic and acidic residues" evidence="1">
    <location>
        <begin position="420"/>
        <end position="430"/>
    </location>
</feature>
<dbReference type="InterPro" id="IPR039301">
    <property type="entry name" value="Sip5/DA2"/>
</dbReference>
<organism evidence="2 3">
    <name type="scientific">Sphagnum troendelagicum</name>
    <dbReference type="NCBI Taxonomy" id="128251"/>
    <lineage>
        <taxon>Eukaryota</taxon>
        <taxon>Viridiplantae</taxon>
        <taxon>Streptophyta</taxon>
        <taxon>Embryophyta</taxon>
        <taxon>Bryophyta</taxon>
        <taxon>Sphagnophytina</taxon>
        <taxon>Sphagnopsida</taxon>
        <taxon>Sphagnales</taxon>
        <taxon>Sphagnaceae</taxon>
        <taxon>Sphagnum</taxon>
    </lineage>
</organism>
<protein>
    <recommendedName>
        <fullName evidence="4">RING-type domain-containing protein</fullName>
    </recommendedName>
</protein>
<feature type="compositionally biased region" description="Polar residues" evidence="1">
    <location>
        <begin position="440"/>
        <end position="487"/>
    </location>
</feature>
<sequence length="560" mass="61920">MGNKITRRRPAIDDRHTRLQGLYPSRDVDQRKLRRLILDSKLAPCYPGGEEPAVELEECPICFLHYPSLNRSKCCTKGICTECFLQVKSPNVTRPTQCPYCKMANYSVEYRGPKSMEEKGIEQAEEQKVIEAKIRMQQQELHDDEEREHRRDDDLRDTCAPPHHPIPSLADSIAHDSEQDNWRAVWETISHPSQVSSLSEYTELDTFVSRLDDEFDLDLEDIMVMEAIWLSIQEQGARHRYRDDEPRRSTPSGSFPTLMTNYSLGSDGETDLGEIILPPPPPPPPLLPVPAPLSAFDIQEQAPGRHNSVTGGLAGAIAALAERQVAGGDTITAQQSILSVLPPDPAMVSQRKEVDNPGPNVQFEIPSYREEPHETADPSEPLQRKRSNGSPVIRKIGCLMVEDAASEDESGTEPTSAEVEFWKSQREGEHGSPQIRDSENPNTSEGLANWVSSTQQEYVAASMTKSSGDQSSEQVEVGTSFSSSIPSASELPWEAPEIPPDGRNGEGSSSEEAGRKSAVVPESFEEQMMLAMALSLAEAQANTRVHRDGGSPTQQSSNVQ</sequence>
<feature type="compositionally biased region" description="Polar residues" evidence="1">
    <location>
        <begin position="551"/>
        <end position="560"/>
    </location>
</feature>
<evidence type="ECO:0000313" key="2">
    <source>
        <dbReference type="EMBL" id="CAK9229250.1"/>
    </source>
</evidence>
<evidence type="ECO:0000313" key="3">
    <source>
        <dbReference type="Proteomes" id="UP001497512"/>
    </source>
</evidence>
<feature type="compositionally biased region" description="Basic and acidic residues" evidence="1">
    <location>
        <begin position="367"/>
        <end position="376"/>
    </location>
</feature>
<dbReference type="PANTHER" id="PTHR31315">
    <property type="entry name" value="PROTEIN SIP5"/>
    <property type="match status" value="1"/>
</dbReference>
<name>A0ABP0UTB8_9BRYO</name>
<evidence type="ECO:0008006" key="4">
    <source>
        <dbReference type="Google" id="ProtNLM"/>
    </source>
</evidence>
<evidence type="ECO:0000256" key="1">
    <source>
        <dbReference type="SAM" id="MobiDB-lite"/>
    </source>
</evidence>
<feature type="region of interest" description="Disordered" evidence="1">
    <location>
        <begin position="539"/>
        <end position="560"/>
    </location>
</feature>
<feature type="region of interest" description="Disordered" evidence="1">
    <location>
        <begin position="138"/>
        <end position="171"/>
    </location>
</feature>
<gene>
    <name evidence="2" type="ORF">CSSPTR1EN2_LOCUS19639</name>
</gene>
<dbReference type="PANTHER" id="PTHR31315:SF1">
    <property type="entry name" value="PROTEIN SIP5"/>
    <property type="match status" value="1"/>
</dbReference>
<feature type="compositionally biased region" description="Basic and acidic residues" evidence="1">
    <location>
        <begin position="147"/>
        <end position="157"/>
    </location>
</feature>
<dbReference type="Proteomes" id="UP001497512">
    <property type="component" value="Chromosome 6"/>
</dbReference>
<keyword evidence="3" id="KW-1185">Reference proteome</keyword>
<proteinExistence type="predicted"/>
<accession>A0ABP0UTB8</accession>
<reference evidence="2" key="1">
    <citation type="submission" date="2024-02" db="EMBL/GenBank/DDBJ databases">
        <authorList>
            <consortium name="ELIXIR-Norway"/>
            <consortium name="Elixir Norway"/>
        </authorList>
    </citation>
    <scope>NUCLEOTIDE SEQUENCE</scope>
</reference>
<dbReference type="EMBL" id="OZ019898">
    <property type="protein sequence ID" value="CAK9229250.1"/>
    <property type="molecule type" value="Genomic_DNA"/>
</dbReference>